<dbReference type="GO" id="GO:0005886">
    <property type="term" value="C:plasma membrane"/>
    <property type="evidence" value="ECO:0007669"/>
    <property type="project" value="UniProtKB-SubCell"/>
</dbReference>
<protein>
    <submittedName>
        <fullName evidence="7">Ribose/galactose ABC transporter permease</fullName>
    </submittedName>
</protein>
<sequence>MDFNLNRWIRNQKFKALLAGDKVKEKANYLKSSIIAISIGLIIGAIVVYINGYDGLGFLVSCFDYAISESTINKTMNYFAVYMFMGLGLALGFKVGIFNMGGSGQAILGLTLASLAIGLKAKHDNISFSEVNSSFMFTAFLLFIFSGVIVSLTAGLLKVLFNIHEVVTTVMLNWVVWYFSKWILSADFTKSIVPQDIIGTTPSLNSSWLNIGDNNWALGVILAFLSILVMYLLITFTTFGFKFRVVGKQPEAAHYAGIKNKQYIILTTALQGLFIGLGAMFYWMNIKRNENIVNELLPSIGFDAIPITLVAFNNLIGIIPVALIWASLQTGSEQAIGIEFMGLSEQVPQLIFGIIIYVSAIYILFLKMKPIELLKEFIYQLKDITLKQIVTSYRSKIAELNVSKKTVKLLCNLSILKLHSSKTKESDLIRNLQEVVDLFTSYNLKKEDQSFLIRNKYNSIKESIKKIKSYKDIDGEKPLDQDHTTLNALKKIEENYFDFANAQIKRVQDEIKAVRHERYQEFLKDSYKSIAMDFKKMRNLNWYLLMDELIIEKNNSIEVIKNLKATNSPNDFLRLKNDIQEELNLKSLNKILTFKQQVKEMKSECLEKQIRAKVFLKELWYERNNQIKMLKNDRRSAIKSIKDGINILEDSKVISIKESKILASNKNNVMIEPEKNLLMVKYNNTYKKSLEEIKAIAFDKEREVNKTHDF</sequence>
<evidence type="ECO:0000256" key="5">
    <source>
        <dbReference type="ARBA" id="ARBA00023136"/>
    </source>
</evidence>
<dbReference type="RefSeq" id="WP_023788865.1">
    <property type="nucleotide sequence ID" value="NC_022998.1"/>
</dbReference>
<dbReference type="GO" id="GO:0022857">
    <property type="term" value="F:transmembrane transporter activity"/>
    <property type="evidence" value="ECO:0007669"/>
    <property type="project" value="InterPro"/>
</dbReference>
<dbReference type="KEGG" id="sapi:SAPIS_v1c00840"/>
<evidence type="ECO:0000256" key="1">
    <source>
        <dbReference type="ARBA" id="ARBA00004651"/>
    </source>
</evidence>
<dbReference type="STRING" id="1276258.SAPIS_v1c00840"/>
<dbReference type="PATRIC" id="fig|1276258.3.peg.81"/>
<dbReference type="EMBL" id="CP006682">
    <property type="protein sequence ID" value="AHB35931.1"/>
    <property type="molecule type" value="Genomic_DNA"/>
</dbReference>
<feature type="transmembrane region" description="Helical" evidence="6">
    <location>
        <begin position="159"/>
        <end position="179"/>
    </location>
</feature>
<keyword evidence="4 6" id="KW-1133">Transmembrane helix</keyword>
<keyword evidence="5 6" id="KW-0472">Membrane</keyword>
<comment type="subcellular location">
    <subcellularLocation>
        <location evidence="1">Cell membrane</location>
        <topology evidence="1">Multi-pass membrane protein</topology>
    </subcellularLocation>
</comment>
<dbReference type="HOGENOM" id="CLU_023404_0_0_14"/>
<evidence type="ECO:0000313" key="8">
    <source>
        <dbReference type="Proteomes" id="UP000018550"/>
    </source>
</evidence>
<dbReference type="Proteomes" id="UP000018550">
    <property type="component" value="Chromosome"/>
</dbReference>
<feature type="transmembrane region" description="Helical" evidence="6">
    <location>
        <begin position="133"/>
        <end position="152"/>
    </location>
</feature>
<keyword evidence="8" id="KW-1185">Reference proteome</keyword>
<organism evidence="7 8">
    <name type="scientific">Spiroplasma apis B31</name>
    <dbReference type="NCBI Taxonomy" id="1276258"/>
    <lineage>
        <taxon>Bacteria</taxon>
        <taxon>Bacillati</taxon>
        <taxon>Mycoplasmatota</taxon>
        <taxon>Mollicutes</taxon>
        <taxon>Entomoplasmatales</taxon>
        <taxon>Spiroplasmataceae</taxon>
        <taxon>Spiroplasma</taxon>
    </lineage>
</organism>
<reference evidence="7 8" key="1">
    <citation type="journal article" date="2014" name="Genome Announc.">
        <title>Complete Genome Sequence of Spiroplasma apis B31T (ATCC 33834), a Bacterium Associated with May Disease of Honeybees (Apis mellifera).</title>
        <authorList>
            <person name="Ku C."/>
            <person name="Lo W.S."/>
            <person name="Chen L.L."/>
            <person name="Kuo C.H."/>
        </authorList>
    </citation>
    <scope>NUCLEOTIDE SEQUENCE [LARGE SCALE GENOMIC DNA]</scope>
    <source>
        <strain evidence="7">B31</strain>
    </source>
</reference>
<feature type="transmembrane region" description="Helical" evidence="6">
    <location>
        <begin position="262"/>
        <end position="284"/>
    </location>
</feature>
<dbReference type="AlphaFoldDB" id="V5RIJ4"/>
<feature type="transmembrane region" description="Helical" evidence="6">
    <location>
        <begin position="216"/>
        <end position="241"/>
    </location>
</feature>
<evidence type="ECO:0000256" key="2">
    <source>
        <dbReference type="ARBA" id="ARBA00022475"/>
    </source>
</evidence>
<gene>
    <name evidence="7" type="ORF">SAPIS_v1c00840</name>
</gene>
<keyword evidence="3 6" id="KW-0812">Transmembrane</keyword>
<evidence type="ECO:0000256" key="6">
    <source>
        <dbReference type="SAM" id="Phobius"/>
    </source>
</evidence>
<feature type="transmembrane region" description="Helical" evidence="6">
    <location>
        <begin position="104"/>
        <end position="121"/>
    </location>
</feature>
<evidence type="ECO:0000256" key="3">
    <source>
        <dbReference type="ARBA" id="ARBA00022692"/>
    </source>
</evidence>
<feature type="transmembrane region" description="Helical" evidence="6">
    <location>
        <begin position="304"/>
        <end position="326"/>
    </location>
</feature>
<proteinExistence type="predicted"/>
<keyword evidence="2" id="KW-1003">Cell membrane</keyword>
<dbReference type="Pfam" id="PF02653">
    <property type="entry name" value="BPD_transp_2"/>
    <property type="match status" value="1"/>
</dbReference>
<dbReference type="OrthoDB" id="45037at2"/>
<accession>V5RIJ4</accession>
<evidence type="ECO:0000256" key="4">
    <source>
        <dbReference type="ARBA" id="ARBA00022989"/>
    </source>
</evidence>
<dbReference type="InterPro" id="IPR001851">
    <property type="entry name" value="ABC_transp_permease"/>
</dbReference>
<dbReference type="CDD" id="cd06580">
    <property type="entry name" value="TM_PBP1_transp_TpRbsC_like"/>
    <property type="match status" value="1"/>
</dbReference>
<evidence type="ECO:0000313" key="7">
    <source>
        <dbReference type="EMBL" id="AHB35931.1"/>
    </source>
</evidence>
<dbReference type="PANTHER" id="PTHR47089">
    <property type="entry name" value="ABC TRANSPORTER, PERMEASE PROTEIN"/>
    <property type="match status" value="1"/>
</dbReference>
<dbReference type="PANTHER" id="PTHR47089:SF1">
    <property type="entry name" value="GUANOSINE ABC TRANSPORTER PERMEASE PROTEIN NUPP"/>
    <property type="match status" value="1"/>
</dbReference>
<feature type="transmembrane region" description="Helical" evidence="6">
    <location>
        <begin position="29"/>
        <end position="50"/>
    </location>
</feature>
<dbReference type="eggNOG" id="COG4603">
    <property type="taxonomic scope" value="Bacteria"/>
</dbReference>
<name>V5RIJ4_SPIAP</name>
<feature type="transmembrane region" description="Helical" evidence="6">
    <location>
        <begin position="347"/>
        <end position="365"/>
    </location>
</feature>
<feature type="transmembrane region" description="Helical" evidence="6">
    <location>
        <begin position="78"/>
        <end position="97"/>
    </location>
</feature>